<dbReference type="Pfam" id="PF08529">
    <property type="entry name" value="NusA_N"/>
    <property type="match status" value="1"/>
</dbReference>
<dbReference type="Gene3D" id="2.40.50.140">
    <property type="entry name" value="Nucleic acid-binding proteins"/>
    <property type="match status" value="1"/>
</dbReference>
<dbReference type="SMART" id="SM00316">
    <property type="entry name" value="S1"/>
    <property type="match status" value="1"/>
</dbReference>
<dbReference type="GO" id="GO:0003723">
    <property type="term" value="F:RNA binding"/>
    <property type="evidence" value="ECO:0007669"/>
    <property type="project" value="UniProtKB-UniRule"/>
</dbReference>
<organism evidence="10 11">
    <name type="scientific">Spirochaeta isovalerica</name>
    <dbReference type="NCBI Taxonomy" id="150"/>
    <lineage>
        <taxon>Bacteria</taxon>
        <taxon>Pseudomonadati</taxon>
        <taxon>Spirochaetota</taxon>
        <taxon>Spirochaetia</taxon>
        <taxon>Spirochaetales</taxon>
        <taxon>Spirochaetaceae</taxon>
        <taxon>Spirochaeta</taxon>
    </lineage>
</organism>
<dbReference type="Gene3D" id="3.30.300.20">
    <property type="match status" value="2"/>
</dbReference>
<keyword evidence="1 7" id="KW-0806">Transcription termination</keyword>
<dbReference type="SUPFAM" id="SSF54814">
    <property type="entry name" value="Prokaryotic type KH domain (KH-domain type II)"/>
    <property type="match status" value="2"/>
</dbReference>
<dbReference type="InterPro" id="IPR015946">
    <property type="entry name" value="KH_dom-like_a/b"/>
</dbReference>
<feature type="domain" description="S1 motif" evidence="9">
    <location>
        <begin position="137"/>
        <end position="201"/>
    </location>
</feature>
<dbReference type="Proteomes" id="UP000587760">
    <property type="component" value="Unassembled WGS sequence"/>
</dbReference>
<dbReference type="InterPro" id="IPR025249">
    <property type="entry name" value="TF_NusA_KH_1st"/>
</dbReference>
<evidence type="ECO:0000256" key="4">
    <source>
        <dbReference type="ARBA" id="ARBA00022884"/>
    </source>
</evidence>
<feature type="region of interest" description="Disordered" evidence="8">
    <location>
        <begin position="433"/>
        <end position="458"/>
    </location>
</feature>
<dbReference type="PROSITE" id="PS50126">
    <property type="entry name" value="S1"/>
    <property type="match status" value="1"/>
</dbReference>
<dbReference type="InterPro" id="IPR036555">
    <property type="entry name" value="NusA_N_sf"/>
</dbReference>
<reference evidence="10 11" key="1">
    <citation type="submission" date="2020-08" db="EMBL/GenBank/DDBJ databases">
        <title>Genomic Encyclopedia of Type Strains, Phase IV (KMG-IV): sequencing the most valuable type-strain genomes for metagenomic binning, comparative biology and taxonomic classification.</title>
        <authorList>
            <person name="Goeker M."/>
        </authorList>
    </citation>
    <scope>NUCLEOTIDE SEQUENCE [LARGE SCALE GENOMIC DNA]</scope>
    <source>
        <strain evidence="10 11">DSM 2461</strain>
    </source>
</reference>
<evidence type="ECO:0000259" key="9">
    <source>
        <dbReference type="PROSITE" id="PS50126"/>
    </source>
</evidence>
<dbReference type="NCBIfam" id="TIGR01953">
    <property type="entry name" value="NusA"/>
    <property type="match status" value="1"/>
</dbReference>
<evidence type="ECO:0000256" key="1">
    <source>
        <dbReference type="ARBA" id="ARBA00022472"/>
    </source>
</evidence>
<dbReference type="CDD" id="cd02134">
    <property type="entry name" value="KH-II_NusA_rpt1"/>
    <property type="match status" value="1"/>
</dbReference>
<dbReference type="GO" id="GO:0003700">
    <property type="term" value="F:DNA-binding transcription factor activity"/>
    <property type="evidence" value="ECO:0007669"/>
    <property type="project" value="InterPro"/>
</dbReference>
<dbReference type="GO" id="GO:0031564">
    <property type="term" value="P:transcription antitermination"/>
    <property type="evidence" value="ECO:0007669"/>
    <property type="project" value="UniProtKB-UniRule"/>
</dbReference>
<name>A0A841R7V1_9SPIO</name>
<dbReference type="PANTHER" id="PTHR22648">
    <property type="entry name" value="TRANSCRIPTION TERMINATION FACTOR NUSA"/>
    <property type="match status" value="1"/>
</dbReference>
<gene>
    <name evidence="7" type="primary">nusA</name>
    <name evidence="10" type="ORF">HNR50_000451</name>
</gene>
<protein>
    <recommendedName>
        <fullName evidence="7">Transcription termination/antitermination protein NusA</fullName>
    </recommendedName>
</protein>
<dbReference type="InterPro" id="IPR030842">
    <property type="entry name" value="TF_NusA_bacterial"/>
</dbReference>
<dbReference type="InterPro" id="IPR012340">
    <property type="entry name" value="NA-bd_OB-fold"/>
</dbReference>
<dbReference type="EMBL" id="JACHGJ010000001">
    <property type="protein sequence ID" value="MBB6478818.1"/>
    <property type="molecule type" value="Genomic_DNA"/>
</dbReference>
<dbReference type="GO" id="GO:0005829">
    <property type="term" value="C:cytosol"/>
    <property type="evidence" value="ECO:0007669"/>
    <property type="project" value="TreeGrafter"/>
</dbReference>
<dbReference type="InterPro" id="IPR010995">
    <property type="entry name" value="DNA_repair_Rad51/TF_NusA_a-hlx"/>
</dbReference>
<keyword evidence="2 7" id="KW-0963">Cytoplasm</keyword>
<dbReference type="Pfam" id="PF00575">
    <property type="entry name" value="S1"/>
    <property type="match status" value="1"/>
</dbReference>
<comment type="function">
    <text evidence="7">Participates in both transcription termination and antitermination.</text>
</comment>
<keyword evidence="11" id="KW-1185">Reference proteome</keyword>
<dbReference type="SUPFAM" id="SSF50249">
    <property type="entry name" value="Nucleic acid-binding proteins"/>
    <property type="match status" value="1"/>
</dbReference>
<dbReference type="Pfam" id="PF13248">
    <property type="entry name" value="Zn_ribbon_3"/>
    <property type="match status" value="1"/>
</dbReference>
<dbReference type="FunFam" id="3.30.300.20:FF:000005">
    <property type="entry name" value="Transcription termination/antitermination protein NusA"/>
    <property type="match status" value="1"/>
</dbReference>
<dbReference type="InterPro" id="IPR010213">
    <property type="entry name" value="TF_NusA"/>
</dbReference>
<comment type="subcellular location">
    <subcellularLocation>
        <location evidence="7">Cytoplasm</location>
    </subcellularLocation>
</comment>
<evidence type="ECO:0000256" key="5">
    <source>
        <dbReference type="ARBA" id="ARBA00023015"/>
    </source>
</evidence>
<dbReference type="FunFam" id="3.30.300.20:FF:000002">
    <property type="entry name" value="Transcription termination/antitermination protein NusA"/>
    <property type="match status" value="1"/>
</dbReference>
<dbReference type="InterPro" id="IPR059113">
    <property type="entry name" value="Znf_ribbon"/>
</dbReference>
<evidence type="ECO:0000256" key="2">
    <source>
        <dbReference type="ARBA" id="ARBA00022490"/>
    </source>
</evidence>
<accession>A0A841R7V1</accession>
<dbReference type="AlphaFoldDB" id="A0A841R7V1"/>
<dbReference type="SUPFAM" id="SSF47794">
    <property type="entry name" value="Rad51 N-terminal domain-like"/>
    <property type="match status" value="1"/>
</dbReference>
<dbReference type="CDD" id="cd04455">
    <property type="entry name" value="S1_NusA"/>
    <property type="match status" value="1"/>
</dbReference>
<evidence type="ECO:0000256" key="6">
    <source>
        <dbReference type="ARBA" id="ARBA00023163"/>
    </source>
</evidence>
<dbReference type="InterPro" id="IPR003029">
    <property type="entry name" value="S1_domain"/>
</dbReference>
<evidence type="ECO:0000256" key="7">
    <source>
        <dbReference type="HAMAP-Rule" id="MF_00945"/>
    </source>
</evidence>
<keyword evidence="4 7" id="KW-0694">RNA-binding</keyword>
<dbReference type="CDD" id="cd22529">
    <property type="entry name" value="KH-II_NusA_rpt2"/>
    <property type="match status" value="1"/>
</dbReference>
<dbReference type="Gene3D" id="3.30.1480.10">
    <property type="entry name" value="NusA, N-terminal domain"/>
    <property type="match status" value="1"/>
</dbReference>
<proteinExistence type="inferred from homology"/>
<sequence length="494" mass="55994">MTSDFAEAIKLLQQERGISEELVLKTIEDFLLAAYKRKFGTSDNAVVRFSEDMSDVEVYAKKMIVAEDDHYDPVSEIILEEAKLLNDESEIGDEILIKVDKREFDRGSVQSAKQRARQDLREIQKNTMYSEYKDKIGEIIIGYFQRQRNQNIFVDIGKTEAILPRRFQSPREVYRAGDRIKAMISEVNKTSSGLQIVLTRTHTDFVKKIFELEVPEIYDGIVNIDRVVREPGYRTKIAVSTKKSDIDPVGACVGLKGVRIQSIVRELEGEKIDILKYDTNEAEFIKNALSPAHVSEVLVLDYEKKHALAIVPEDQLSLAIGKQGLNVRLANRLVDWNIDVKTEEQRDEMDISPEASRMASEIFGNEEIEEISSIAELPGISERLVALLKENGIELIETLVSMKIEELHGLDGLTDEDIDTINSIIEENVEIVESEDSDEEDDVEDEEEFVTEEVEEYECPECGSSITVDMTSCPNCGIGISFEIEEDESEEDSQ</sequence>
<comment type="similarity">
    <text evidence="7">Belongs to the NusA family.</text>
</comment>
<dbReference type="SUPFAM" id="SSF69705">
    <property type="entry name" value="Transcription factor NusA, N-terminal domain"/>
    <property type="match status" value="1"/>
</dbReference>
<evidence type="ECO:0000256" key="8">
    <source>
        <dbReference type="SAM" id="MobiDB-lite"/>
    </source>
</evidence>
<dbReference type="Pfam" id="PF13184">
    <property type="entry name" value="KH_NusA_1st"/>
    <property type="match status" value="1"/>
</dbReference>
<dbReference type="RefSeq" id="WP_184743104.1">
    <property type="nucleotide sequence ID" value="NZ_JACHGJ010000001.1"/>
</dbReference>
<keyword evidence="5 7" id="KW-0805">Transcription regulation</keyword>
<dbReference type="HAMAP" id="MF_00945_B">
    <property type="entry name" value="NusA_B"/>
    <property type="match status" value="1"/>
</dbReference>
<dbReference type="GO" id="GO:0000166">
    <property type="term" value="F:nucleotide binding"/>
    <property type="evidence" value="ECO:0007669"/>
    <property type="project" value="InterPro"/>
</dbReference>
<dbReference type="PANTHER" id="PTHR22648:SF0">
    <property type="entry name" value="TRANSCRIPTION TERMINATION_ANTITERMINATION PROTEIN NUSA"/>
    <property type="match status" value="1"/>
</dbReference>
<evidence type="ECO:0000256" key="3">
    <source>
        <dbReference type="ARBA" id="ARBA00022814"/>
    </source>
</evidence>
<keyword evidence="3 7" id="KW-0889">Transcription antitermination</keyword>
<dbReference type="InterPro" id="IPR009019">
    <property type="entry name" value="KH_sf_prok-type"/>
</dbReference>
<comment type="subunit">
    <text evidence="7">Monomer. Binds directly to the core enzyme of the DNA-dependent RNA polymerase and to nascent RNA.</text>
</comment>
<comment type="caution">
    <text evidence="10">The sequence shown here is derived from an EMBL/GenBank/DDBJ whole genome shotgun (WGS) entry which is preliminary data.</text>
</comment>
<dbReference type="InterPro" id="IPR013735">
    <property type="entry name" value="TF_NusA_N"/>
</dbReference>
<dbReference type="GO" id="GO:0006353">
    <property type="term" value="P:DNA-templated transcription termination"/>
    <property type="evidence" value="ECO:0007669"/>
    <property type="project" value="UniProtKB-UniRule"/>
</dbReference>
<keyword evidence="6 7" id="KW-0804">Transcription</keyword>
<evidence type="ECO:0000313" key="10">
    <source>
        <dbReference type="EMBL" id="MBB6478818.1"/>
    </source>
</evidence>
<evidence type="ECO:0000313" key="11">
    <source>
        <dbReference type="Proteomes" id="UP000587760"/>
    </source>
</evidence>
<dbReference type="InterPro" id="IPR058582">
    <property type="entry name" value="KH_NusA_2nd"/>
</dbReference>
<dbReference type="Pfam" id="PF26594">
    <property type="entry name" value="KH_NusA_2nd"/>
    <property type="match status" value="1"/>
</dbReference>